<reference evidence="1" key="2">
    <citation type="submission" date="2020-09" db="EMBL/GenBank/DDBJ databases">
        <authorList>
            <person name="Sun Q."/>
            <person name="Zhou Y."/>
        </authorList>
    </citation>
    <scope>NUCLEOTIDE SEQUENCE</scope>
    <source>
        <strain evidence="1">CGMCC 1.15763</strain>
    </source>
</reference>
<gene>
    <name evidence="1" type="ORF">GCM10011416_19410</name>
</gene>
<protein>
    <submittedName>
        <fullName evidence="1">Uncharacterized protein</fullName>
    </submittedName>
</protein>
<name>A0A917I1B7_9FLAO</name>
<reference evidence="1" key="1">
    <citation type="journal article" date="2014" name="Int. J. Syst. Evol. Microbiol.">
        <title>Complete genome sequence of Corynebacterium casei LMG S-19264T (=DSM 44701T), isolated from a smear-ripened cheese.</title>
        <authorList>
            <consortium name="US DOE Joint Genome Institute (JGI-PGF)"/>
            <person name="Walter F."/>
            <person name="Albersmeier A."/>
            <person name="Kalinowski J."/>
            <person name="Ruckert C."/>
        </authorList>
    </citation>
    <scope>NUCLEOTIDE SEQUENCE</scope>
    <source>
        <strain evidence="1">CGMCC 1.15763</strain>
    </source>
</reference>
<dbReference type="EMBL" id="BMJW01000002">
    <property type="protein sequence ID" value="GGH00866.1"/>
    <property type="molecule type" value="Genomic_DNA"/>
</dbReference>
<evidence type="ECO:0000313" key="1">
    <source>
        <dbReference type="EMBL" id="GGH00866.1"/>
    </source>
</evidence>
<evidence type="ECO:0000313" key="2">
    <source>
        <dbReference type="Proteomes" id="UP000633278"/>
    </source>
</evidence>
<proteinExistence type="predicted"/>
<dbReference type="Proteomes" id="UP000633278">
    <property type="component" value="Unassembled WGS sequence"/>
</dbReference>
<comment type="caution">
    <text evidence="1">The sequence shown here is derived from an EMBL/GenBank/DDBJ whole genome shotgun (WGS) entry which is preliminary data.</text>
</comment>
<sequence length="205" mass="22908">MFSFTVTAQIENTKGKTKTVKIPLTIKPTKVDSKPELLTFNSDEGFKNAKKIADKKKSLSDIERELKYKGIISNETLAEERMAKAFKIINGRFKRVDQDLGSFRSDSKYVRIICRDHQYPDGDRVTIYINGIPAIYNIVLEQNYQEFKIPLVKGVNKIGIKALNQGTSGPNTAAFKVYDDAGSLISANEWNLATGAVATLLIVKE</sequence>
<accession>A0A917I1B7</accession>
<keyword evidence="2" id="KW-1185">Reference proteome</keyword>
<dbReference type="AlphaFoldDB" id="A0A917I1B7"/>
<organism evidence="1 2">
    <name type="scientific">Polaribacter pacificus</name>
    <dbReference type="NCBI Taxonomy" id="1775173"/>
    <lineage>
        <taxon>Bacteria</taxon>
        <taxon>Pseudomonadati</taxon>
        <taxon>Bacteroidota</taxon>
        <taxon>Flavobacteriia</taxon>
        <taxon>Flavobacteriales</taxon>
        <taxon>Flavobacteriaceae</taxon>
    </lineage>
</organism>